<gene>
    <name evidence="1" type="ORF">ERS013165_01722</name>
</gene>
<sequence length="52" mass="5670">MVIETVAFATAATAFMIMVVIVTTATHLVDMTVSNLIFRRCAHGNHVYGESQ</sequence>
<dbReference type="Proteomes" id="UP000044806">
    <property type="component" value="Unassembled WGS sequence"/>
</dbReference>
<accession>A0A655QBZ7</accession>
<dbReference type="AlphaFoldDB" id="A0A655QBZ7"/>
<name>A0A655QBZ7_VIBCL</name>
<evidence type="ECO:0000313" key="1">
    <source>
        <dbReference type="EMBL" id="CSA49065.1"/>
    </source>
</evidence>
<reference evidence="1 2" key="1">
    <citation type="submission" date="2015-07" db="EMBL/GenBank/DDBJ databases">
        <authorList>
            <consortium name="Pathogen Informatics"/>
        </authorList>
    </citation>
    <scope>NUCLEOTIDE SEQUENCE [LARGE SCALE GENOMIC DNA]</scope>
    <source>
        <strain evidence="1 2">A51</strain>
    </source>
</reference>
<evidence type="ECO:0000313" key="2">
    <source>
        <dbReference type="Proteomes" id="UP000044806"/>
    </source>
</evidence>
<proteinExistence type="predicted"/>
<organism evidence="1 2">
    <name type="scientific">Vibrio cholerae</name>
    <dbReference type="NCBI Taxonomy" id="666"/>
    <lineage>
        <taxon>Bacteria</taxon>
        <taxon>Pseudomonadati</taxon>
        <taxon>Pseudomonadota</taxon>
        <taxon>Gammaproteobacteria</taxon>
        <taxon>Vibrionales</taxon>
        <taxon>Vibrionaceae</taxon>
        <taxon>Vibrio</taxon>
    </lineage>
</organism>
<protein>
    <submittedName>
        <fullName evidence="1">Uncharacterized protein</fullName>
    </submittedName>
</protein>
<dbReference type="EMBL" id="CWOW01000007">
    <property type="protein sequence ID" value="CSA49065.1"/>
    <property type="molecule type" value="Genomic_DNA"/>
</dbReference>